<proteinExistence type="predicted"/>
<accession>A0ABT2JGS7</accession>
<organism evidence="1 2">
    <name type="scientific">Actinophytocola gossypii</name>
    <dbReference type="NCBI Taxonomy" id="2812003"/>
    <lineage>
        <taxon>Bacteria</taxon>
        <taxon>Bacillati</taxon>
        <taxon>Actinomycetota</taxon>
        <taxon>Actinomycetes</taxon>
        <taxon>Pseudonocardiales</taxon>
        <taxon>Pseudonocardiaceae</taxon>
    </lineage>
</organism>
<evidence type="ECO:0000313" key="2">
    <source>
        <dbReference type="Proteomes" id="UP001156441"/>
    </source>
</evidence>
<evidence type="ECO:0000313" key="1">
    <source>
        <dbReference type="EMBL" id="MCT2587068.1"/>
    </source>
</evidence>
<keyword evidence="2" id="KW-1185">Reference proteome</keyword>
<dbReference type="RefSeq" id="WP_260194955.1">
    <property type="nucleotide sequence ID" value="NZ_JAFFZE010000023.1"/>
</dbReference>
<evidence type="ECO:0008006" key="3">
    <source>
        <dbReference type="Google" id="ProtNLM"/>
    </source>
</evidence>
<name>A0ABT2JGS7_9PSEU</name>
<comment type="caution">
    <text evidence="1">The sequence shown here is derived from an EMBL/GenBank/DDBJ whole genome shotgun (WGS) entry which is preliminary data.</text>
</comment>
<dbReference type="Proteomes" id="UP001156441">
    <property type="component" value="Unassembled WGS sequence"/>
</dbReference>
<dbReference type="EMBL" id="JAFFZE010000023">
    <property type="protein sequence ID" value="MCT2587068.1"/>
    <property type="molecule type" value="Genomic_DNA"/>
</dbReference>
<protein>
    <recommendedName>
        <fullName evidence="3">WXG100 family type VII secretion target</fullName>
    </recommendedName>
</protein>
<gene>
    <name evidence="1" type="ORF">JT362_28485</name>
</gene>
<reference evidence="1 2" key="1">
    <citation type="submission" date="2021-02" db="EMBL/GenBank/DDBJ databases">
        <title>Actinophytocola xerophila sp. nov., isolated from soil of cotton cropping field.</title>
        <authorList>
            <person name="Huang R."/>
            <person name="Chen X."/>
            <person name="Ge X."/>
            <person name="Liu W."/>
        </authorList>
    </citation>
    <scope>NUCLEOTIDE SEQUENCE [LARGE SCALE GENOMIC DNA]</scope>
    <source>
        <strain evidence="1 2">S1-96</strain>
    </source>
</reference>
<sequence length="453" mass="47135">MTAEPLDTTVAGSPGTCVQAADALDKYAGWIQQAGDLSRGARTVAESGWDGPAHDAFDRVIQTPLRTADDLAFTCQEAMRALTNFADALTRVMEAMFGTVEAARGGGLEVQGPLILPPSPAPPKPTIARQASSAGDAAALHRDYQAKMDAWLPLANEYNRKARLFNDCADKVRDARIKEDEAHGALRDALGPISEKNIDDVGFVISTELSLGTAAALNTVSATGGVRADAVAAQRAFLAEADLFQRWATGDITVLTPNERTVLSRAAAVGSPTANVHLSQVMANSYQQRIDRYDQWLGNMPDAVRNGVTAYPKFSALQHADAGLAARATNAALKNTPYVGTAVTIGFEAWNAYQDQQSWPKAAAKAGAGIAGTTVGGMLGGAMGSVFPGPGTVIGSAVGATVGSFAGSYVVDSVAPGEDPYAEDKVDLADTSVLDESKVVRPGAVPTPPPAPR</sequence>